<protein>
    <submittedName>
        <fullName evidence="2">Uncharacterized protein</fullName>
    </submittedName>
</protein>
<dbReference type="GeneID" id="10029943"/>
<dbReference type="AlphaFoldDB" id="E4UQ82"/>
<dbReference type="HOGENOM" id="CLU_1876905_0_0_1"/>
<organism evidence="3">
    <name type="scientific">Arthroderma gypseum (strain ATCC MYA-4604 / CBS 118893)</name>
    <name type="common">Microsporum gypseum</name>
    <dbReference type="NCBI Taxonomy" id="535722"/>
    <lineage>
        <taxon>Eukaryota</taxon>
        <taxon>Fungi</taxon>
        <taxon>Dikarya</taxon>
        <taxon>Ascomycota</taxon>
        <taxon>Pezizomycotina</taxon>
        <taxon>Eurotiomycetes</taxon>
        <taxon>Eurotiomycetidae</taxon>
        <taxon>Onygenales</taxon>
        <taxon>Arthrodermataceae</taxon>
        <taxon>Nannizzia</taxon>
    </lineage>
</organism>
<feature type="region of interest" description="Disordered" evidence="1">
    <location>
        <begin position="1"/>
        <end position="41"/>
    </location>
</feature>
<dbReference type="eggNOG" id="ENOG502RPZN">
    <property type="taxonomic scope" value="Eukaryota"/>
</dbReference>
<feature type="compositionally biased region" description="Basic and acidic residues" evidence="1">
    <location>
        <begin position="97"/>
        <end position="123"/>
    </location>
</feature>
<dbReference type="InParanoid" id="E4UQ82"/>
<evidence type="ECO:0000313" key="3">
    <source>
        <dbReference type="Proteomes" id="UP000002669"/>
    </source>
</evidence>
<reference evidence="3" key="1">
    <citation type="journal article" date="2012" name="MBio">
        <title>Comparative genome analysis of Trichophyton rubrum and related dermatophytes reveals candidate genes involved in infection.</title>
        <authorList>
            <person name="Martinez D.A."/>
            <person name="Oliver B.G."/>
            <person name="Graeser Y."/>
            <person name="Goldberg J.M."/>
            <person name="Li W."/>
            <person name="Martinez-Rossi N.M."/>
            <person name="Monod M."/>
            <person name="Shelest E."/>
            <person name="Barton R.C."/>
            <person name="Birch E."/>
            <person name="Brakhage A.A."/>
            <person name="Chen Z."/>
            <person name="Gurr S.J."/>
            <person name="Heiman D."/>
            <person name="Heitman J."/>
            <person name="Kosti I."/>
            <person name="Rossi A."/>
            <person name="Saif S."/>
            <person name="Samalova M."/>
            <person name="Saunders C.W."/>
            <person name="Shea T."/>
            <person name="Summerbell R.C."/>
            <person name="Xu J."/>
            <person name="Young S."/>
            <person name="Zeng Q."/>
            <person name="Birren B.W."/>
            <person name="Cuomo C.A."/>
            <person name="White T.C."/>
        </authorList>
    </citation>
    <scope>NUCLEOTIDE SEQUENCE [LARGE SCALE GENOMIC DNA]</scope>
    <source>
        <strain evidence="3">ATCC MYA-4604 / CBS 118893</strain>
    </source>
</reference>
<dbReference type="RefSeq" id="XP_003174646.1">
    <property type="nucleotide sequence ID" value="XM_003174598.1"/>
</dbReference>
<sequence length="132" mass="14903">MGSVTSNLSDPSSGRGHSRRHKRSRRKGGRRRRSDGNTDTALDMLIQVFVEYMKIEIENAKIRLSQAKESRSKREKPDSPVKTPKGRGYGDPMPIDSFEKADNLNEPGYRHSSDSDNHFDVQHRHGVLGRGS</sequence>
<feature type="compositionally biased region" description="Basic and acidic residues" evidence="1">
    <location>
        <begin position="63"/>
        <end position="79"/>
    </location>
</feature>
<gene>
    <name evidence="2" type="ORF">MGYG_02175</name>
</gene>
<evidence type="ECO:0000313" key="2">
    <source>
        <dbReference type="EMBL" id="EFQ99163.1"/>
    </source>
</evidence>
<feature type="compositionally biased region" description="Basic residues" evidence="1">
    <location>
        <begin position="16"/>
        <end position="33"/>
    </location>
</feature>
<feature type="region of interest" description="Disordered" evidence="1">
    <location>
        <begin position="63"/>
        <end position="132"/>
    </location>
</feature>
<feature type="compositionally biased region" description="Polar residues" evidence="1">
    <location>
        <begin position="1"/>
        <end position="11"/>
    </location>
</feature>
<proteinExistence type="predicted"/>
<name>E4UQ82_ARTGP</name>
<dbReference type="EMBL" id="DS989823">
    <property type="protein sequence ID" value="EFQ99163.1"/>
    <property type="molecule type" value="Genomic_DNA"/>
</dbReference>
<dbReference type="OMA" id="MPIDSFE"/>
<accession>E4UQ82</accession>
<dbReference type="Proteomes" id="UP000002669">
    <property type="component" value="Unassembled WGS sequence"/>
</dbReference>
<dbReference type="VEuPathDB" id="FungiDB:MGYG_02175"/>
<evidence type="ECO:0000256" key="1">
    <source>
        <dbReference type="SAM" id="MobiDB-lite"/>
    </source>
</evidence>
<dbReference type="OrthoDB" id="10478525at2759"/>
<keyword evidence="3" id="KW-1185">Reference proteome</keyword>